<dbReference type="InterPro" id="IPR027197">
    <property type="entry name" value="SLC43A3"/>
</dbReference>
<evidence type="ECO:0000313" key="3">
    <source>
        <dbReference type="Proteomes" id="UP000694888"/>
    </source>
</evidence>
<protein>
    <submittedName>
        <fullName evidence="4">Uncharacterized protein LOC101860350</fullName>
    </submittedName>
</protein>
<keyword evidence="2" id="KW-0812">Transmembrane</keyword>
<dbReference type="PANTHER" id="PTHR20765:SF1">
    <property type="entry name" value="EQUILIBRATIVE NUCLEOBASE TRANSPORTER 1"/>
    <property type="match status" value="1"/>
</dbReference>
<feature type="transmembrane region" description="Helical" evidence="2">
    <location>
        <begin position="124"/>
        <end position="144"/>
    </location>
</feature>
<feature type="region of interest" description="Disordered" evidence="1">
    <location>
        <begin position="155"/>
        <end position="197"/>
    </location>
</feature>
<feature type="transmembrane region" description="Helical" evidence="2">
    <location>
        <begin position="350"/>
        <end position="371"/>
    </location>
</feature>
<feature type="region of interest" description="Disordered" evidence="1">
    <location>
        <begin position="224"/>
        <end position="303"/>
    </location>
</feature>
<evidence type="ECO:0000313" key="4">
    <source>
        <dbReference type="RefSeq" id="XP_005103712.1"/>
    </source>
</evidence>
<feature type="compositionally biased region" description="Basic and acidic residues" evidence="1">
    <location>
        <begin position="231"/>
        <end position="248"/>
    </location>
</feature>
<keyword evidence="3" id="KW-1185">Reference proteome</keyword>
<dbReference type="PANTHER" id="PTHR20765">
    <property type="entry name" value="SOLUTE CARRIER FAMILY 43 MEMBER 3-RELATED"/>
    <property type="match status" value="1"/>
</dbReference>
<evidence type="ECO:0000256" key="2">
    <source>
        <dbReference type="SAM" id="Phobius"/>
    </source>
</evidence>
<feature type="transmembrane region" description="Helical" evidence="2">
    <location>
        <begin position="12"/>
        <end position="30"/>
    </location>
</feature>
<evidence type="ECO:0000256" key="1">
    <source>
        <dbReference type="SAM" id="MobiDB-lite"/>
    </source>
</evidence>
<proteinExistence type="predicted"/>
<dbReference type="Proteomes" id="UP000694888">
    <property type="component" value="Unplaced"/>
</dbReference>
<keyword evidence="2" id="KW-0472">Membrane</keyword>
<gene>
    <name evidence="4" type="primary">LOC101860350</name>
</gene>
<sequence length="413" mass="44677">MEDSPVRFRYLLAVMCVAECLLLGGLNYGWGSLVFVLKLEGFFLDVCPGNHTVGSLKSPWPLYPGLSLMGAGGLSLYCLDHQVAQLFPKGGLVFVALAAGSLDTSAGMQLLVKLLYEAGVSRRACYIGLAALCLLPLLTTFLLFPKGFVRPVLDTTDNSGQGEEGTGDGQSSKSRPRDKSGHDNASYTKDGEEFSLGSGQQWPVKVYSSGVESLAKSGNEVLSQTSYSDILPKHNETGEGDDKGDKPHAVSACIAKPSGDVTHHTKHSDDVPFPTKPSDDVTPETKSSHDVTHNTGLNGDVAHHTEINGDVTRHTELNDDVTNATSPGTDVTSGLADNVSMRAVFLCPRYLLHMLWCVLGQFAFFAFFSSINMRLEILLDTIQQDQHLLRLPRRGDLRPSPLHLVYTSSHVTD</sequence>
<name>A0ABM0JX98_APLCA</name>
<feature type="compositionally biased region" description="Basic and acidic residues" evidence="1">
    <location>
        <begin position="261"/>
        <end position="270"/>
    </location>
</feature>
<accession>A0ABM0JX98</accession>
<reference evidence="4" key="1">
    <citation type="submission" date="2025-08" db="UniProtKB">
        <authorList>
            <consortium name="RefSeq"/>
        </authorList>
    </citation>
    <scope>IDENTIFICATION</scope>
</reference>
<dbReference type="GeneID" id="101860350"/>
<feature type="transmembrane region" description="Helical" evidence="2">
    <location>
        <begin position="91"/>
        <end position="112"/>
    </location>
</feature>
<keyword evidence="2" id="KW-1133">Transmembrane helix</keyword>
<organism evidence="3 4">
    <name type="scientific">Aplysia californica</name>
    <name type="common">California sea hare</name>
    <dbReference type="NCBI Taxonomy" id="6500"/>
    <lineage>
        <taxon>Eukaryota</taxon>
        <taxon>Metazoa</taxon>
        <taxon>Spiralia</taxon>
        <taxon>Lophotrochozoa</taxon>
        <taxon>Mollusca</taxon>
        <taxon>Gastropoda</taxon>
        <taxon>Heterobranchia</taxon>
        <taxon>Euthyneura</taxon>
        <taxon>Tectipleura</taxon>
        <taxon>Aplysiida</taxon>
        <taxon>Aplysioidea</taxon>
        <taxon>Aplysiidae</taxon>
        <taxon>Aplysia</taxon>
    </lineage>
</organism>
<dbReference type="RefSeq" id="XP_005103712.1">
    <property type="nucleotide sequence ID" value="XM_005103655.1"/>
</dbReference>